<dbReference type="OrthoDB" id="44829at2759"/>
<dbReference type="InterPro" id="IPR036749">
    <property type="entry name" value="Expansin_CBD_sf"/>
</dbReference>
<evidence type="ECO:0000313" key="5">
    <source>
        <dbReference type="Proteomes" id="UP000198406"/>
    </source>
</evidence>
<keyword evidence="5" id="KW-1185">Reference proteome</keyword>
<dbReference type="Proteomes" id="UP000198406">
    <property type="component" value="Unassembled WGS sequence"/>
</dbReference>
<dbReference type="InterPro" id="IPR007112">
    <property type="entry name" value="Expansin/allergen_DPBB_dom"/>
</dbReference>
<feature type="domain" description="Expansin-like EG45" evidence="3">
    <location>
        <begin position="69"/>
        <end position="178"/>
    </location>
</feature>
<protein>
    <recommendedName>
        <fullName evidence="3">Expansin-like EG45 domain-containing protein</fullName>
    </recommendedName>
</protein>
<dbReference type="Gene3D" id="2.60.40.760">
    <property type="entry name" value="Expansin, cellulose-binding-like domain"/>
    <property type="match status" value="1"/>
</dbReference>
<feature type="compositionally biased region" description="Acidic residues" evidence="2">
    <location>
        <begin position="29"/>
        <end position="41"/>
    </location>
</feature>
<dbReference type="Gene3D" id="2.40.40.10">
    <property type="entry name" value="RlpA-like domain"/>
    <property type="match status" value="1"/>
</dbReference>
<dbReference type="EMBL" id="BDSP01000137">
    <property type="protein sequence ID" value="GAX19477.1"/>
    <property type="molecule type" value="Genomic_DNA"/>
</dbReference>
<dbReference type="AlphaFoldDB" id="A0A1Z5JZQ4"/>
<feature type="region of interest" description="Disordered" evidence="2">
    <location>
        <begin position="15"/>
        <end position="56"/>
    </location>
</feature>
<dbReference type="CDD" id="cd22271">
    <property type="entry name" value="DPBB_EXP_N-like"/>
    <property type="match status" value="1"/>
</dbReference>
<organism evidence="4 5">
    <name type="scientific">Fistulifera solaris</name>
    <name type="common">Oleaginous diatom</name>
    <dbReference type="NCBI Taxonomy" id="1519565"/>
    <lineage>
        <taxon>Eukaryota</taxon>
        <taxon>Sar</taxon>
        <taxon>Stramenopiles</taxon>
        <taxon>Ochrophyta</taxon>
        <taxon>Bacillariophyta</taxon>
        <taxon>Bacillariophyceae</taxon>
        <taxon>Bacillariophycidae</taxon>
        <taxon>Naviculales</taxon>
        <taxon>Naviculaceae</taxon>
        <taxon>Fistulifera</taxon>
    </lineage>
</organism>
<accession>A0A1Z5JZQ4</accession>
<evidence type="ECO:0000313" key="4">
    <source>
        <dbReference type="EMBL" id="GAX19477.1"/>
    </source>
</evidence>
<name>A0A1Z5JZQ4_FISSO</name>
<dbReference type="PROSITE" id="PS50842">
    <property type="entry name" value="EXPANSIN_EG45"/>
    <property type="match status" value="1"/>
</dbReference>
<proteinExistence type="predicted"/>
<evidence type="ECO:0000256" key="1">
    <source>
        <dbReference type="ARBA" id="ARBA00022729"/>
    </source>
</evidence>
<dbReference type="PANTHER" id="PTHR31836:SF21">
    <property type="entry name" value="EXPANSIN-LIKE PROTEIN 7"/>
    <property type="match status" value="1"/>
</dbReference>
<dbReference type="InParanoid" id="A0A1Z5JZQ4"/>
<sequence length="267" mass="28305">MALSVPSAHGQRWLVGCGQSLGSNNGSQDDNENDNDSDNDIPDNTHDDGDLGTKGLMTMWTTNPTDVQGSSCEMAHPTSVAKGNAWLKPYVTTNKRYCAVDDKLRASGMSCGTCYKITYTGEPATDPGRPGSAVIQVVDSGSAKEFDCFVDVFKEITGATTGVFPVYYKQVDCVETGPTVVVLDGNNAWYSKVLVVGGHTGVKAISMTVDGQRYNLQRSGGATWATSLTGRKGATTFSITYRDDTSAELLGCFGGSWPVATSSQCTN</sequence>
<dbReference type="InterPro" id="IPR036908">
    <property type="entry name" value="RlpA-like_sf"/>
</dbReference>
<dbReference type="PANTHER" id="PTHR31836">
    <property type="match status" value="1"/>
</dbReference>
<evidence type="ECO:0000256" key="2">
    <source>
        <dbReference type="SAM" id="MobiDB-lite"/>
    </source>
</evidence>
<comment type="caution">
    <text evidence="4">The sequence shown here is derived from an EMBL/GenBank/DDBJ whole genome shotgun (WGS) entry which is preliminary data.</text>
</comment>
<evidence type="ECO:0000259" key="3">
    <source>
        <dbReference type="PROSITE" id="PS50842"/>
    </source>
</evidence>
<gene>
    <name evidence="4" type="ORF">FisN_19Hh052</name>
</gene>
<keyword evidence="1" id="KW-0732">Signal</keyword>
<reference evidence="4 5" key="1">
    <citation type="journal article" date="2015" name="Plant Cell">
        <title>Oil accumulation by the oleaginous diatom Fistulifera solaris as revealed by the genome and transcriptome.</title>
        <authorList>
            <person name="Tanaka T."/>
            <person name="Maeda Y."/>
            <person name="Veluchamy A."/>
            <person name="Tanaka M."/>
            <person name="Abida H."/>
            <person name="Marechal E."/>
            <person name="Bowler C."/>
            <person name="Muto M."/>
            <person name="Sunaga Y."/>
            <person name="Tanaka M."/>
            <person name="Yoshino T."/>
            <person name="Taniguchi T."/>
            <person name="Fukuda Y."/>
            <person name="Nemoto M."/>
            <person name="Matsumoto M."/>
            <person name="Wong P.S."/>
            <person name="Aburatani S."/>
            <person name="Fujibuchi W."/>
        </authorList>
    </citation>
    <scope>NUCLEOTIDE SEQUENCE [LARGE SCALE GENOMIC DNA]</scope>
    <source>
        <strain evidence="4 5">JPCC DA0580</strain>
    </source>
</reference>
<dbReference type="InterPro" id="IPR051477">
    <property type="entry name" value="Expansin_CellWall"/>
</dbReference>
<dbReference type="SUPFAM" id="SSF50685">
    <property type="entry name" value="Barwin-like endoglucanases"/>
    <property type="match status" value="1"/>
</dbReference>